<keyword evidence="3" id="KW-1185">Reference proteome</keyword>
<accession>A0A1X6MTD2</accession>
<dbReference type="Proteomes" id="UP000194127">
    <property type="component" value="Unassembled WGS sequence"/>
</dbReference>
<evidence type="ECO:0000256" key="1">
    <source>
        <dbReference type="SAM" id="MobiDB-lite"/>
    </source>
</evidence>
<proteinExistence type="predicted"/>
<evidence type="ECO:0000313" key="3">
    <source>
        <dbReference type="Proteomes" id="UP000194127"/>
    </source>
</evidence>
<gene>
    <name evidence="2" type="ORF">POSPLADRAFT_1048888</name>
</gene>
<feature type="compositionally biased region" description="Low complexity" evidence="1">
    <location>
        <begin position="57"/>
        <end position="68"/>
    </location>
</feature>
<reference evidence="2 3" key="1">
    <citation type="submission" date="2017-04" db="EMBL/GenBank/DDBJ databases">
        <title>Genome Sequence of the Model Brown-Rot Fungus Postia placenta SB12.</title>
        <authorList>
            <consortium name="DOE Joint Genome Institute"/>
            <person name="Gaskell J."/>
            <person name="Kersten P."/>
            <person name="Larrondo L.F."/>
            <person name="Canessa P."/>
            <person name="Martinez D."/>
            <person name="Hibbett D."/>
            <person name="Schmoll M."/>
            <person name="Kubicek C.P."/>
            <person name="Martinez A.T."/>
            <person name="Yadav J."/>
            <person name="Master E."/>
            <person name="Magnuson J.K."/>
            <person name="James T."/>
            <person name="Yaver D."/>
            <person name="Berka R."/>
            <person name="Labutti K."/>
            <person name="Lipzen A."/>
            <person name="Aerts A."/>
            <person name="Barry K."/>
            <person name="Henrissat B."/>
            <person name="Blanchette R."/>
            <person name="Grigoriev I."/>
            <person name="Cullen D."/>
        </authorList>
    </citation>
    <scope>NUCLEOTIDE SEQUENCE [LARGE SCALE GENOMIC DNA]</scope>
    <source>
        <strain evidence="2 3">MAD-698-R-SB12</strain>
    </source>
</reference>
<organism evidence="2 3">
    <name type="scientific">Postia placenta MAD-698-R-SB12</name>
    <dbReference type="NCBI Taxonomy" id="670580"/>
    <lineage>
        <taxon>Eukaryota</taxon>
        <taxon>Fungi</taxon>
        <taxon>Dikarya</taxon>
        <taxon>Basidiomycota</taxon>
        <taxon>Agaricomycotina</taxon>
        <taxon>Agaricomycetes</taxon>
        <taxon>Polyporales</taxon>
        <taxon>Adustoporiaceae</taxon>
        <taxon>Rhodonia</taxon>
    </lineage>
</organism>
<name>A0A1X6MTD2_9APHY</name>
<feature type="region of interest" description="Disordered" evidence="1">
    <location>
        <begin position="55"/>
        <end position="90"/>
    </location>
</feature>
<sequence>MPAPVAVCIVSAVGLLAAVYVFKEVRTLVKDRGSFVIAPMLEDLAVSYLERRRKQQASSATTSPGSTPVELNQLTPREDTRSQSTLRHRQTTGVMEESSLSFVASLTCRLSLYCTAVDDPTVVLRVGLSCLSTLAIDMP</sequence>
<dbReference type="AlphaFoldDB" id="A0A1X6MTD2"/>
<protein>
    <submittedName>
        <fullName evidence="2">Uncharacterized protein</fullName>
    </submittedName>
</protein>
<dbReference type="GeneID" id="36324572"/>
<evidence type="ECO:0000313" key="2">
    <source>
        <dbReference type="EMBL" id="OSX59579.1"/>
    </source>
</evidence>
<dbReference type="RefSeq" id="XP_024336373.1">
    <property type="nucleotide sequence ID" value="XM_024479622.1"/>
</dbReference>
<dbReference type="OrthoDB" id="10323796at2759"/>
<dbReference type="EMBL" id="KZ110602">
    <property type="protein sequence ID" value="OSX59579.1"/>
    <property type="molecule type" value="Genomic_DNA"/>
</dbReference>